<feature type="transmembrane region" description="Helical" evidence="3">
    <location>
        <begin position="105"/>
        <end position="129"/>
    </location>
</feature>
<proteinExistence type="inferred from homology"/>
<sequence length="180" mass="19691">MKAKDMILISIFASLTAIGAFIRIDIGYIPFTLQFFFCALSGVLLGAKMGALSQIIYVAIGLLGLPVFSKGGGLSYVFKPSFGFIIGFIAAAYIIGLFSKKSNSFITMFFSQILGLTVLYIFGVIYMYLSMNFFLEKPMAFINIIKAAVLPFIIADIIKIVLVSIIGVKIKPILRNISLI</sequence>
<dbReference type="PIRSF" id="PIRSF016661">
    <property type="entry name" value="BioY"/>
    <property type="match status" value="1"/>
</dbReference>
<evidence type="ECO:0000313" key="5">
    <source>
        <dbReference type="Proteomes" id="UP000190105"/>
    </source>
</evidence>
<keyword evidence="2" id="KW-1003">Cell membrane</keyword>
<dbReference type="PANTHER" id="PTHR34295:SF1">
    <property type="entry name" value="BIOTIN TRANSPORTER BIOY"/>
    <property type="match status" value="1"/>
</dbReference>
<evidence type="ECO:0000313" key="4">
    <source>
        <dbReference type="EMBL" id="SKA95715.1"/>
    </source>
</evidence>
<dbReference type="STRING" id="1147123.SAMN05443428_11919"/>
<dbReference type="InterPro" id="IPR003784">
    <property type="entry name" value="BioY"/>
</dbReference>
<feature type="transmembrane region" description="Helical" evidence="3">
    <location>
        <begin position="6"/>
        <end position="24"/>
    </location>
</feature>
<dbReference type="PANTHER" id="PTHR34295">
    <property type="entry name" value="BIOTIN TRANSPORTER BIOY"/>
    <property type="match status" value="1"/>
</dbReference>
<keyword evidence="5" id="KW-1185">Reference proteome</keyword>
<gene>
    <name evidence="4" type="ORF">SAMN05443428_11919</name>
</gene>
<organism evidence="4 5">
    <name type="scientific">Caloramator quimbayensis</name>
    <dbReference type="NCBI Taxonomy" id="1147123"/>
    <lineage>
        <taxon>Bacteria</taxon>
        <taxon>Bacillati</taxon>
        <taxon>Bacillota</taxon>
        <taxon>Clostridia</taxon>
        <taxon>Eubacteriales</taxon>
        <taxon>Clostridiaceae</taxon>
        <taxon>Caloramator</taxon>
    </lineage>
</organism>
<comment type="subcellular location">
    <subcellularLocation>
        <location evidence="2">Cell membrane</location>
        <topology evidence="2">Multi-pass membrane protein</topology>
    </subcellularLocation>
</comment>
<feature type="transmembrane region" description="Helical" evidence="3">
    <location>
        <begin position="36"/>
        <end position="60"/>
    </location>
</feature>
<feature type="transmembrane region" description="Helical" evidence="3">
    <location>
        <begin position="141"/>
        <end position="168"/>
    </location>
</feature>
<evidence type="ECO:0000256" key="1">
    <source>
        <dbReference type="ARBA" id="ARBA00010692"/>
    </source>
</evidence>
<reference evidence="5" key="1">
    <citation type="submission" date="2017-02" db="EMBL/GenBank/DDBJ databases">
        <authorList>
            <person name="Varghese N."/>
            <person name="Submissions S."/>
        </authorList>
    </citation>
    <scope>NUCLEOTIDE SEQUENCE [LARGE SCALE GENOMIC DNA]</scope>
    <source>
        <strain evidence="5">USBA 833</strain>
    </source>
</reference>
<dbReference type="EMBL" id="FUYH01000019">
    <property type="protein sequence ID" value="SKA95715.1"/>
    <property type="molecule type" value="Genomic_DNA"/>
</dbReference>
<dbReference type="Proteomes" id="UP000190105">
    <property type="component" value="Unassembled WGS sequence"/>
</dbReference>
<protein>
    <recommendedName>
        <fullName evidence="2">Biotin transporter</fullName>
    </recommendedName>
</protein>
<keyword evidence="2" id="KW-0813">Transport</keyword>
<keyword evidence="3" id="KW-1133">Transmembrane helix</keyword>
<evidence type="ECO:0000256" key="2">
    <source>
        <dbReference type="PIRNR" id="PIRNR016661"/>
    </source>
</evidence>
<evidence type="ECO:0000256" key="3">
    <source>
        <dbReference type="SAM" id="Phobius"/>
    </source>
</evidence>
<comment type="similarity">
    <text evidence="1 2">Belongs to the BioY family.</text>
</comment>
<dbReference type="AlphaFoldDB" id="A0A1T4Y361"/>
<keyword evidence="2 3" id="KW-0472">Membrane</keyword>
<dbReference type="Pfam" id="PF02632">
    <property type="entry name" value="BioY"/>
    <property type="match status" value="1"/>
</dbReference>
<feature type="transmembrane region" description="Helical" evidence="3">
    <location>
        <begin position="80"/>
        <end position="98"/>
    </location>
</feature>
<dbReference type="Gene3D" id="1.10.1760.20">
    <property type="match status" value="1"/>
</dbReference>
<dbReference type="GO" id="GO:0015225">
    <property type="term" value="F:biotin transmembrane transporter activity"/>
    <property type="evidence" value="ECO:0007669"/>
    <property type="project" value="UniProtKB-UniRule"/>
</dbReference>
<dbReference type="GO" id="GO:0005886">
    <property type="term" value="C:plasma membrane"/>
    <property type="evidence" value="ECO:0007669"/>
    <property type="project" value="UniProtKB-SubCell"/>
</dbReference>
<dbReference type="OrthoDB" id="9803495at2"/>
<dbReference type="RefSeq" id="WP_078697226.1">
    <property type="nucleotide sequence ID" value="NZ_FUYH01000019.1"/>
</dbReference>
<keyword evidence="3" id="KW-0812">Transmembrane</keyword>
<name>A0A1T4Y361_9CLOT</name>
<accession>A0A1T4Y361</accession>